<accession>A0A4Y2LD47</accession>
<proteinExistence type="predicted"/>
<comment type="caution">
    <text evidence="1">The sequence shown here is derived from an EMBL/GenBank/DDBJ whole genome shotgun (WGS) entry which is preliminary data.</text>
</comment>
<evidence type="ECO:0000313" key="2">
    <source>
        <dbReference type="Proteomes" id="UP000499080"/>
    </source>
</evidence>
<dbReference type="Proteomes" id="UP000499080">
    <property type="component" value="Unassembled WGS sequence"/>
</dbReference>
<dbReference type="AlphaFoldDB" id="A0A4Y2LD47"/>
<name>A0A4Y2LD47_ARAVE</name>
<sequence length="93" mass="10847">MISDLVARCRTWGFVVVQNPTYHRPTHMHNVQRVCRTALKSQSIDWPAFDVRVFTKISPEWPIHPKNYRETTILCVLTTGDNETLATVHQPWC</sequence>
<reference evidence="1 2" key="1">
    <citation type="journal article" date="2019" name="Sci. Rep.">
        <title>Orb-weaving spider Araneus ventricosus genome elucidates the spidroin gene catalogue.</title>
        <authorList>
            <person name="Kono N."/>
            <person name="Nakamura H."/>
            <person name="Ohtoshi R."/>
            <person name="Moran D.A.P."/>
            <person name="Shinohara A."/>
            <person name="Yoshida Y."/>
            <person name="Fujiwara M."/>
            <person name="Mori M."/>
            <person name="Tomita M."/>
            <person name="Arakawa K."/>
        </authorList>
    </citation>
    <scope>NUCLEOTIDE SEQUENCE [LARGE SCALE GENOMIC DNA]</scope>
</reference>
<protein>
    <submittedName>
        <fullName evidence="1">Uncharacterized protein</fullName>
    </submittedName>
</protein>
<evidence type="ECO:0000313" key="1">
    <source>
        <dbReference type="EMBL" id="GBN11506.1"/>
    </source>
</evidence>
<keyword evidence="2" id="KW-1185">Reference proteome</keyword>
<gene>
    <name evidence="1" type="ORF">AVEN_194002_1</name>
</gene>
<dbReference type="EMBL" id="BGPR01005585">
    <property type="protein sequence ID" value="GBN11506.1"/>
    <property type="molecule type" value="Genomic_DNA"/>
</dbReference>
<organism evidence="1 2">
    <name type="scientific">Araneus ventricosus</name>
    <name type="common">Orbweaver spider</name>
    <name type="synonym">Epeira ventricosa</name>
    <dbReference type="NCBI Taxonomy" id="182803"/>
    <lineage>
        <taxon>Eukaryota</taxon>
        <taxon>Metazoa</taxon>
        <taxon>Ecdysozoa</taxon>
        <taxon>Arthropoda</taxon>
        <taxon>Chelicerata</taxon>
        <taxon>Arachnida</taxon>
        <taxon>Araneae</taxon>
        <taxon>Araneomorphae</taxon>
        <taxon>Entelegynae</taxon>
        <taxon>Araneoidea</taxon>
        <taxon>Araneidae</taxon>
        <taxon>Araneus</taxon>
    </lineage>
</organism>